<proteinExistence type="predicted"/>
<sequence>MWANDRTLVWLTLPFHSRPTSSQIKKAYRKKVWESYPNLFLVHEKHSAESKFKLVSIDVPLKISPSF</sequence>
<protein>
    <recommendedName>
        <fullName evidence="3">J domain-containing protein</fullName>
    </recommendedName>
</protein>
<organism evidence="1 2">
    <name type="scientific">Gossypium darwinii</name>
    <name type="common">Darwin's cotton</name>
    <name type="synonym">Gossypium barbadense var. darwinii</name>
    <dbReference type="NCBI Taxonomy" id="34276"/>
    <lineage>
        <taxon>Eukaryota</taxon>
        <taxon>Viridiplantae</taxon>
        <taxon>Streptophyta</taxon>
        <taxon>Embryophyta</taxon>
        <taxon>Tracheophyta</taxon>
        <taxon>Spermatophyta</taxon>
        <taxon>Magnoliopsida</taxon>
        <taxon>eudicotyledons</taxon>
        <taxon>Gunneridae</taxon>
        <taxon>Pentapetalae</taxon>
        <taxon>rosids</taxon>
        <taxon>malvids</taxon>
        <taxon>Malvales</taxon>
        <taxon>Malvaceae</taxon>
        <taxon>Malvoideae</taxon>
        <taxon>Gossypium</taxon>
    </lineage>
</organism>
<accession>A0A5D1ZVK7</accession>
<dbReference type="AlphaFoldDB" id="A0A5D1ZVK7"/>
<evidence type="ECO:0000313" key="2">
    <source>
        <dbReference type="Proteomes" id="UP000323506"/>
    </source>
</evidence>
<reference evidence="1 2" key="1">
    <citation type="submission" date="2019-06" db="EMBL/GenBank/DDBJ databases">
        <title>WGS assembly of Gossypium darwinii.</title>
        <authorList>
            <person name="Chen Z.J."/>
            <person name="Sreedasyam A."/>
            <person name="Ando A."/>
            <person name="Song Q."/>
            <person name="De L."/>
            <person name="Hulse-Kemp A."/>
            <person name="Ding M."/>
            <person name="Ye W."/>
            <person name="Kirkbride R."/>
            <person name="Jenkins J."/>
            <person name="Plott C."/>
            <person name="Lovell J."/>
            <person name="Lin Y.-M."/>
            <person name="Vaughn R."/>
            <person name="Liu B."/>
            <person name="Li W."/>
            <person name="Simpson S."/>
            <person name="Scheffler B."/>
            <person name="Saski C."/>
            <person name="Grover C."/>
            <person name="Hu G."/>
            <person name="Conover J."/>
            <person name="Carlson J."/>
            <person name="Shu S."/>
            <person name="Boston L."/>
            <person name="Williams M."/>
            <person name="Peterson D."/>
            <person name="Mcgee K."/>
            <person name="Jones D."/>
            <person name="Wendel J."/>
            <person name="Stelly D."/>
            <person name="Grimwood J."/>
            <person name="Schmutz J."/>
        </authorList>
    </citation>
    <scope>NUCLEOTIDE SEQUENCE [LARGE SCALE GENOMIC DNA]</scope>
    <source>
        <strain evidence="1">1808015.09</strain>
    </source>
</reference>
<dbReference type="EMBL" id="CM017713">
    <property type="protein sequence ID" value="TYG36373.1"/>
    <property type="molecule type" value="Genomic_DNA"/>
</dbReference>
<keyword evidence="2" id="KW-1185">Reference proteome</keyword>
<gene>
    <name evidence="1" type="ORF">ES288_D13G060000v1</name>
</gene>
<dbReference type="Proteomes" id="UP000323506">
    <property type="component" value="Chromosome D13"/>
</dbReference>
<evidence type="ECO:0000313" key="1">
    <source>
        <dbReference type="EMBL" id="TYG36373.1"/>
    </source>
</evidence>
<evidence type="ECO:0008006" key="3">
    <source>
        <dbReference type="Google" id="ProtNLM"/>
    </source>
</evidence>
<name>A0A5D1ZVK7_GOSDA</name>